<keyword evidence="2" id="KW-1185">Reference proteome</keyword>
<name>A0AAV4S715_9ARAC</name>
<dbReference type="EMBL" id="BPLQ01007416">
    <property type="protein sequence ID" value="GIY29940.1"/>
    <property type="molecule type" value="Genomic_DNA"/>
</dbReference>
<dbReference type="Proteomes" id="UP001054837">
    <property type="component" value="Unassembled WGS sequence"/>
</dbReference>
<dbReference type="AlphaFoldDB" id="A0AAV4S715"/>
<organism evidence="1 2">
    <name type="scientific">Caerostris darwini</name>
    <dbReference type="NCBI Taxonomy" id="1538125"/>
    <lineage>
        <taxon>Eukaryota</taxon>
        <taxon>Metazoa</taxon>
        <taxon>Ecdysozoa</taxon>
        <taxon>Arthropoda</taxon>
        <taxon>Chelicerata</taxon>
        <taxon>Arachnida</taxon>
        <taxon>Araneae</taxon>
        <taxon>Araneomorphae</taxon>
        <taxon>Entelegynae</taxon>
        <taxon>Araneoidea</taxon>
        <taxon>Araneidae</taxon>
        <taxon>Caerostris</taxon>
    </lineage>
</organism>
<comment type="caution">
    <text evidence="1">The sequence shown here is derived from an EMBL/GenBank/DDBJ whole genome shotgun (WGS) entry which is preliminary data.</text>
</comment>
<accession>A0AAV4S715</accession>
<evidence type="ECO:0000313" key="1">
    <source>
        <dbReference type="EMBL" id="GIY29940.1"/>
    </source>
</evidence>
<protein>
    <submittedName>
        <fullName evidence="1">Uncharacterized protein</fullName>
    </submittedName>
</protein>
<sequence length="111" mass="12402">MSPTLCIKVPRNNTISHHSIPGSIYTVAPIKHSYHGDYPRSHFQKTTRLSASPLLLHACGDISPTNHVMRLKFHLLAEELQTRKFIKSRQAPAVAKVIKNSGAKRKLLIAL</sequence>
<gene>
    <name evidence="1" type="ORF">CDAR_101731</name>
</gene>
<evidence type="ECO:0000313" key="2">
    <source>
        <dbReference type="Proteomes" id="UP001054837"/>
    </source>
</evidence>
<reference evidence="1 2" key="1">
    <citation type="submission" date="2021-06" db="EMBL/GenBank/DDBJ databases">
        <title>Caerostris darwini draft genome.</title>
        <authorList>
            <person name="Kono N."/>
            <person name="Arakawa K."/>
        </authorList>
    </citation>
    <scope>NUCLEOTIDE SEQUENCE [LARGE SCALE GENOMIC DNA]</scope>
</reference>
<proteinExistence type="predicted"/>